<dbReference type="GO" id="GO:0000712">
    <property type="term" value="P:resolution of meiotic recombination intermediates"/>
    <property type="evidence" value="ECO:0007669"/>
    <property type="project" value="TreeGrafter"/>
</dbReference>
<feature type="non-terminal residue" evidence="3">
    <location>
        <position position="1"/>
    </location>
</feature>
<dbReference type="AlphaFoldDB" id="A0A699JHI3"/>
<dbReference type="GO" id="GO:0016604">
    <property type="term" value="C:nuclear body"/>
    <property type="evidence" value="ECO:0007669"/>
    <property type="project" value="TreeGrafter"/>
</dbReference>
<evidence type="ECO:0000256" key="1">
    <source>
        <dbReference type="SAM" id="MobiDB-lite"/>
    </source>
</evidence>
<evidence type="ECO:0000259" key="2">
    <source>
        <dbReference type="Pfam" id="PF16099"/>
    </source>
</evidence>
<dbReference type="InterPro" id="IPR032199">
    <property type="entry name" value="RMI1_C"/>
</dbReference>
<feature type="compositionally biased region" description="Basic and acidic residues" evidence="1">
    <location>
        <begin position="282"/>
        <end position="291"/>
    </location>
</feature>
<reference evidence="3" key="1">
    <citation type="journal article" date="2019" name="Sci. Rep.">
        <title>Draft genome of Tanacetum cinerariifolium, the natural source of mosquito coil.</title>
        <authorList>
            <person name="Yamashiro T."/>
            <person name="Shiraishi A."/>
            <person name="Satake H."/>
            <person name="Nakayama K."/>
        </authorList>
    </citation>
    <scope>NUCLEOTIDE SEQUENCE</scope>
</reference>
<protein>
    <submittedName>
        <fullName evidence="3">RecQ-mediated genome instability protein 1</fullName>
    </submittedName>
</protein>
<feature type="compositionally biased region" description="Polar residues" evidence="1">
    <location>
        <begin position="267"/>
        <end position="280"/>
    </location>
</feature>
<dbReference type="Pfam" id="PF16099">
    <property type="entry name" value="RMI1_C"/>
    <property type="match status" value="1"/>
</dbReference>
<proteinExistence type="predicted"/>
<sequence length="380" mass="42125">CFVTGVKRFQYKERSTYKLHVFVDDGSLISEILIEHSFVQKKIGYSPEEAIAASRSAEMKSRIKEFQEFLANFEGTMVLRINEASSLPTALDLQQGCPPADAWSLLTRLKPRNADQRPQLDPIDLSPVFQTIVDWRTSAPKDGMPADNTYSPEAVIILNTHRTPIQKQPEALLCLVGLSRKYYMGDEVYPTFLHDDDRGGYLQLSHFVPHRIYQTNNCYLIADMDLFSLIRAPNPTKVKTGSRPRAAHEVPLLTVTANRVIEMKDPATTTDSSGVPSTIERSPLDFAHEDPSQQLPRPEDQEATVPEVPPPRIGYDGVDSNAPPKVLRRDHADPRPTESTREGKSLAAIELGMGSIRPAPASQGAPVDVSDPDLLSFAGP</sequence>
<feature type="domain" description="RecQ-mediated genome instability protein 1 C-terminal OB-fold" evidence="2">
    <location>
        <begin position="1"/>
        <end position="109"/>
    </location>
</feature>
<dbReference type="GO" id="GO:0031422">
    <property type="term" value="C:RecQ family helicase-topoisomerase III complex"/>
    <property type="evidence" value="ECO:0007669"/>
    <property type="project" value="TreeGrafter"/>
</dbReference>
<dbReference type="PANTHER" id="PTHR14790">
    <property type="entry name" value="RECQ-MEDIATED GENOME INSTABILITY PROTEIN 1 RMI1"/>
    <property type="match status" value="1"/>
</dbReference>
<organism evidence="3">
    <name type="scientific">Tanacetum cinerariifolium</name>
    <name type="common">Dalmatian daisy</name>
    <name type="synonym">Chrysanthemum cinerariifolium</name>
    <dbReference type="NCBI Taxonomy" id="118510"/>
    <lineage>
        <taxon>Eukaryota</taxon>
        <taxon>Viridiplantae</taxon>
        <taxon>Streptophyta</taxon>
        <taxon>Embryophyta</taxon>
        <taxon>Tracheophyta</taxon>
        <taxon>Spermatophyta</taxon>
        <taxon>Magnoliopsida</taxon>
        <taxon>eudicotyledons</taxon>
        <taxon>Gunneridae</taxon>
        <taxon>Pentapetalae</taxon>
        <taxon>asterids</taxon>
        <taxon>campanulids</taxon>
        <taxon>Asterales</taxon>
        <taxon>Asteraceae</taxon>
        <taxon>Asteroideae</taxon>
        <taxon>Anthemideae</taxon>
        <taxon>Anthemidinae</taxon>
        <taxon>Tanacetum</taxon>
    </lineage>
</organism>
<evidence type="ECO:0000313" key="3">
    <source>
        <dbReference type="EMBL" id="GFA38363.1"/>
    </source>
</evidence>
<dbReference type="GO" id="GO:0000166">
    <property type="term" value="F:nucleotide binding"/>
    <property type="evidence" value="ECO:0007669"/>
    <property type="project" value="InterPro"/>
</dbReference>
<name>A0A699JHI3_TANCI</name>
<feature type="region of interest" description="Disordered" evidence="1">
    <location>
        <begin position="261"/>
        <end position="380"/>
    </location>
</feature>
<dbReference type="GO" id="GO:0000724">
    <property type="term" value="P:double-strand break repair via homologous recombination"/>
    <property type="evidence" value="ECO:0007669"/>
    <property type="project" value="TreeGrafter"/>
</dbReference>
<accession>A0A699JHI3</accession>
<dbReference type="EMBL" id="BKCJ010414659">
    <property type="protein sequence ID" value="GFA38363.1"/>
    <property type="molecule type" value="Genomic_DNA"/>
</dbReference>
<dbReference type="PANTHER" id="PTHR14790:SF15">
    <property type="entry name" value="RECQ-MEDIATED GENOME INSTABILITY PROTEIN 1"/>
    <property type="match status" value="1"/>
</dbReference>
<gene>
    <name evidence="3" type="ORF">Tci_610335</name>
</gene>
<comment type="caution">
    <text evidence="3">The sequence shown here is derived from an EMBL/GenBank/DDBJ whole genome shotgun (WGS) entry which is preliminary data.</text>
</comment>
<feature type="compositionally biased region" description="Basic and acidic residues" evidence="1">
    <location>
        <begin position="327"/>
        <end position="344"/>
    </location>
</feature>